<dbReference type="InterPro" id="IPR000328">
    <property type="entry name" value="GP41-like"/>
</dbReference>
<keyword evidence="1" id="KW-0472">Membrane</keyword>
<sequence>MVLGFMQVNGTGGCTKRLEDVVNITSYKAAPVCLHPPFLFILSNSSFTNCSNETCSLSQCWNTAKYTRALVARVPRWVPVPVEAPSTMTLFRHKRDFGVTALVVVAMSAIAVSATTAAIAMTTAVQTGETLNRLSTAVASALEKQTAMDAHIKGGLMVINQRIDLVQEQVDILWQLAQLGCEWKLDALCITSVQYENFTRAANLSRSLSLYLAGNWSEDFDATLEDLRHAIVLINSTRVDLSLAKGLQSWISSALSLFKEWVGVGMFFACCIGGCVLCLWLTCRLRTQVSRDKAVVLQALAALEKGNSPQVWLSALRSH</sequence>
<accession>A0ABM2YAL2</accession>
<keyword evidence="3" id="KW-1185">Reference proteome</keyword>
<evidence type="ECO:0000259" key="2">
    <source>
        <dbReference type="Pfam" id="PF00517"/>
    </source>
</evidence>
<dbReference type="InterPro" id="IPR053368">
    <property type="entry name" value="Viral_Envelope_Glycoprotein"/>
</dbReference>
<feature type="transmembrane region" description="Helical" evidence="1">
    <location>
        <begin position="97"/>
        <end position="121"/>
    </location>
</feature>
<evidence type="ECO:0000313" key="4">
    <source>
        <dbReference type="RefSeq" id="XP_040611066.1"/>
    </source>
</evidence>
<evidence type="ECO:0000256" key="1">
    <source>
        <dbReference type="SAM" id="Phobius"/>
    </source>
</evidence>
<feature type="domain" description="Retroviral envelope protein GP41-like" evidence="2">
    <location>
        <begin position="116"/>
        <end position="200"/>
    </location>
</feature>
<evidence type="ECO:0000313" key="3">
    <source>
        <dbReference type="Proteomes" id="UP000886700"/>
    </source>
</evidence>
<dbReference type="PANTHER" id="PTHR37874">
    <property type="entry name" value="RIKEN CDNA 1500011B03 GENE-RELATED"/>
    <property type="match status" value="1"/>
</dbReference>
<protein>
    <submittedName>
        <fullName evidence="4">Uncharacterized protein LOC121143322</fullName>
    </submittedName>
</protein>
<name>A0ABM2YAL2_MESAU</name>
<proteinExistence type="predicted"/>
<dbReference type="PANTHER" id="PTHR37874:SF2">
    <property type="entry name" value="GENE 8113-RELATED"/>
    <property type="match status" value="1"/>
</dbReference>
<dbReference type="GeneID" id="121143322"/>
<reference evidence="4" key="1">
    <citation type="submission" date="2025-08" db="UniProtKB">
        <authorList>
            <consortium name="RefSeq"/>
        </authorList>
    </citation>
    <scope>IDENTIFICATION</scope>
    <source>
        <tissue evidence="4">Liver</tissue>
    </source>
</reference>
<feature type="transmembrane region" description="Helical" evidence="1">
    <location>
        <begin position="261"/>
        <end position="283"/>
    </location>
</feature>
<gene>
    <name evidence="4" type="primary">LOC121143322</name>
</gene>
<keyword evidence="1" id="KW-1133">Transmembrane helix</keyword>
<dbReference type="Pfam" id="PF00517">
    <property type="entry name" value="GP41"/>
    <property type="match status" value="1"/>
</dbReference>
<organism evidence="3 4">
    <name type="scientific">Mesocricetus auratus</name>
    <name type="common">Golden hamster</name>
    <dbReference type="NCBI Taxonomy" id="10036"/>
    <lineage>
        <taxon>Eukaryota</taxon>
        <taxon>Metazoa</taxon>
        <taxon>Chordata</taxon>
        <taxon>Craniata</taxon>
        <taxon>Vertebrata</taxon>
        <taxon>Euteleostomi</taxon>
        <taxon>Mammalia</taxon>
        <taxon>Eutheria</taxon>
        <taxon>Euarchontoglires</taxon>
        <taxon>Glires</taxon>
        <taxon>Rodentia</taxon>
        <taxon>Myomorpha</taxon>
        <taxon>Muroidea</taxon>
        <taxon>Cricetidae</taxon>
        <taxon>Cricetinae</taxon>
        <taxon>Mesocricetus</taxon>
    </lineage>
</organism>
<dbReference type="RefSeq" id="XP_040611066.1">
    <property type="nucleotide sequence ID" value="XM_040755132.1"/>
</dbReference>
<dbReference type="Proteomes" id="UP000886700">
    <property type="component" value="Unplaced"/>
</dbReference>
<keyword evidence="1" id="KW-0812">Transmembrane</keyword>